<dbReference type="RefSeq" id="WP_005183978.1">
    <property type="nucleotide sequence ID" value="NZ_CP045804.1"/>
</dbReference>
<dbReference type="SUPFAM" id="SSF48498">
    <property type="entry name" value="Tetracyclin repressor-like, C-terminal domain"/>
    <property type="match status" value="1"/>
</dbReference>
<dbReference type="InterPro" id="IPR036271">
    <property type="entry name" value="Tet_transcr_reg_TetR-rel_C_sf"/>
</dbReference>
<dbReference type="Pfam" id="PF00440">
    <property type="entry name" value="TetR_N"/>
    <property type="match status" value="1"/>
</dbReference>
<dbReference type="Pfam" id="PF16859">
    <property type="entry name" value="TetR_C_11"/>
    <property type="match status" value="1"/>
</dbReference>
<sequence length="194" mass="21280">MGTEHDTTDKPAARRPGGRSARVQQSVYRAVGHLVARGHRDTMTIPQVAEEADVNPTSIYRRWGSITHLLEEVAVAALTQGEDLPDTGALGTDLAEWARIIAADVAQTSRREYLRALVFARDAVIDACPCWETRREQATSMIARAAGRDETVPTVEQILDHIIAPIYHHAVFGLPLDDAYATRLAEETMRLAGA</sequence>
<dbReference type="Gene3D" id="1.10.357.10">
    <property type="entry name" value="Tetracycline Repressor, domain 2"/>
    <property type="match status" value="1"/>
</dbReference>
<evidence type="ECO:0000313" key="5">
    <source>
        <dbReference type="EMBL" id="QHN41494.1"/>
    </source>
</evidence>
<evidence type="ECO:0000256" key="1">
    <source>
        <dbReference type="ARBA" id="ARBA00023015"/>
    </source>
</evidence>
<dbReference type="InterPro" id="IPR009057">
    <property type="entry name" value="Homeodomain-like_sf"/>
</dbReference>
<name>A0A857LU41_9ACTN</name>
<evidence type="ECO:0000256" key="4">
    <source>
        <dbReference type="SAM" id="MobiDB-lite"/>
    </source>
</evidence>
<dbReference type="InterPro" id="IPR001647">
    <property type="entry name" value="HTH_TetR"/>
</dbReference>
<protein>
    <submittedName>
        <fullName evidence="5">TetR family transcriptional regulator</fullName>
    </submittedName>
</protein>
<keyword evidence="1" id="KW-0805">Transcription regulation</keyword>
<dbReference type="InterPro" id="IPR011075">
    <property type="entry name" value="TetR_C"/>
</dbReference>
<dbReference type="PROSITE" id="PS50977">
    <property type="entry name" value="HTH_TETR_2"/>
    <property type="match status" value="1"/>
</dbReference>
<reference evidence="5" key="1">
    <citation type="journal article" date="2021" name="Nat. Microbiol.">
        <title>Cocultivation of an ultrasmall environmental parasitic bacterium with lytic ability against bacteria associated with wastewater foams.</title>
        <authorList>
            <person name="Batinovic S."/>
            <person name="Rose J.J.A."/>
            <person name="Ratcliffe J."/>
            <person name="Seviour R.J."/>
            <person name="Petrovski S."/>
        </authorList>
    </citation>
    <scope>NUCLEOTIDE SEQUENCE</scope>
    <source>
        <strain evidence="5">CON44</strain>
    </source>
</reference>
<dbReference type="SUPFAM" id="SSF46689">
    <property type="entry name" value="Homeodomain-like"/>
    <property type="match status" value="1"/>
</dbReference>
<evidence type="ECO:0000256" key="3">
    <source>
        <dbReference type="ARBA" id="ARBA00023163"/>
    </source>
</evidence>
<evidence type="ECO:0000256" key="2">
    <source>
        <dbReference type="ARBA" id="ARBA00023125"/>
    </source>
</evidence>
<keyword evidence="2" id="KW-0238">DNA-binding</keyword>
<gene>
    <name evidence="5" type="ORF">GII30_22110</name>
</gene>
<dbReference type="Gene3D" id="1.10.10.60">
    <property type="entry name" value="Homeodomain-like"/>
    <property type="match status" value="1"/>
</dbReference>
<dbReference type="GO" id="GO:0003677">
    <property type="term" value="F:DNA binding"/>
    <property type="evidence" value="ECO:0007669"/>
    <property type="project" value="UniProtKB-UniRule"/>
</dbReference>
<dbReference type="EMBL" id="CP045810">
    <property type="protein sequence ID" value="QHN41494.1"/>
    <property type="molecule type" value="Genomic_DNA"/>
</dbReference>
<accession>A0A857LU41</accession>
<proteinExistence type="predicted"/>
<feature type="compositionally biased region" description="Basic and acidic residues" evidence="4">
    <location>
        <begin position="1"/>
        <end position="12"/>
    </location>
</feature>
<feature type="region of interest" description="Disordered" evidence="4">
    <location>
        <begin position="1"/>
        <end position="22"/>
    </location>
</feature>
<keyword evidence="3" id="KW-0804">Transcription</keyword>
<organism evidence="5">
    <name type="scientific">Gordonia amarae</name>
    <dbReference type="NCBI Taxonomy" id="36821"/>
    <lineage>
        <taxon>Bacteria</taxon>
        <taxon>Bacillati</taxon>
        <taxon>Actinomycetota</taxon>
        <taxon>Actinomycetes</taxon>
        <taxon>Mycobacteriales</taxon>
        <taxon>Gordoniaceae</taxon>
        <taxon>Gordonia</taxon>
    </lineage>
</organism>
<dbReference type="AlphaFoldDB" id="A0A857LU41"/>